<dbReference type="RefSeq" id="WP_175325273.1">
    <property type="nucleotide sequence ID" value="NZ_BAAAWP010000001.1"/>
</dbReference>
<feature type="compositionally biased region" description="Low complexity" evidence="1">
    <location>
        <begin position="29"/>
        <end position="39"/>
    </location>
</feature>
<comment type="caution">
    <text evidence="2">The sequence shown here is derived from an EMBL/GenBank/DDBJ whole genome shotgun (WGS) entry which is preliminary data.</text>
</comment>
<dbReference type="EMBL" id="JABMCG010000080">
    <property type="protein sequence ID" value="NUU27218.1"/>
    <property type="molecule type" value="Genomic_DNA"/>
</dbReference>
<dbReference type="Proteomes" id="UP000539146">
    <property type="component" value="Unassembled WGS sequence"/>
</dbReference>
<accession>A0A850DRN4</accession>
<evidence type="ECO:0000256" key="1">
    <source>
        <dbReference type="SAM" id="MobiDB-lite"/>
    </source>
</evidence>
<gene>
    <name evidence="2" type="ORF">HP467_03705</name>
</gene>
<feature type="region of interest" description="Disordered" evidence="1">
    <location>
        <begin position="29"/>
        <end position="55"/>
    </location>
</feature>
<name>A0A850DRN4_9MICO</name>
<dbReference type="AlphaFoldDB" id="A0A850DRN4"/>
<evidence type="ECO:0000313" key="2">
    <source>
        <dbReference type="EMBL" id="NUU27218.1"/>
    </source>
</evidence>
<evidence type="ECO:0000313" key="3">
    <source>
        <dbReference type="Proteomes" id="UP000539146"/>
    </source>
</evidence>
<sequence>MTARMPEDWHRHGLRSPDEVADIISERIGGASDASAPAGAEHDEPSYADFLGEQV</sequence>
<organism evidence="2 3">
    <name type="scientific">Curtobacterium citreum</name>
    <dbReference type="NCBI Taxonomy" id="2036"/>
    <lineage>
        <taxon>Bacteria</taxon>
        <taxon>Bacillati</taxon>
        <taxon>Actinomycetota</taxon>
        <taxon>Actinomycetes</taxon>
        <taxon>Micrococcales</taxon>
        <taxon>Microbacteriaceae</taxon>
        <taxon>Curtobacterium</taxon>
    </lineage>
</organism>
<protein>
    <submittedName>
        <fullName evidence="2">Uncharacterized protein</fullName>
    </submittedName>
</protein>
<reference evidence="2 3" key="1">
    <citation type="submission" date="2020-05" db="EMBL/GenBank/DDBJ databases">
        <title>Genome Sequencing of Type Strains.</title>
        <authorList>
            <person name="Lemaire J.F."/>
            <person name="Inderbitzin P."/>
            <person name="Gregorio O.A."/>
            <person name="Collins S.B."/>
            <person name="Wespe N."/>
            <person name="Knight-Connoni V."/>
        </authorList>
    </citation>
    <scope>NUCLEOTIDE SEQUENCE [LARGE SCALE GENOMIC DNA]</scope>
    <source>
        <strain evidence="2 3">DSM 20512</strain>
    </source>
</reference>
<proteinExistence type="predicted"/>